<dbReference type="InterPro" id="IPR002733">
    <property type="entry name" value="AMMECR1_domain"/>
</dbReference>
<keyword evidence="2" id="KW-1133">Transmembrane helix</keyword>
<dbReference type="Proteomes" id="UP000176424">
    <property type="component" value="Unassembled WGS sequence"/>
</dbReference>
<dbReference type="Gene3D" id="3.40.830.10">
    <property type="entry name" value="LigB-like"/>
    <property type="match status" value="1"/>
</dbReference>
<organism evidence="4 5">
    <name type="scientific">Candidatus Amesbacteria bacterium RIFOXYB1_FULL_44_23</name>
    <dbReference type="NCBI Taxonomy" id="1797263"/>
    <lineage>
        <taxon>Bacteria</taxon>
        <taxon>Candidatus Amesiibacteriota</taxon>
    </lineage>
</organism>
<dbReference type="SUPFAM" id="SSF143447">
    <property type="entry name" value="AMMECR1-like"/>
    <property type="match status" value="1"/>
</dbReference>
<dbReference type="Pfam" id="PF01871">
    <property type="entry name" value="AMMECR1"/>
    <property type="match status" value="1"/>
</dbReference>
<dbReference type="InterPro" id="IPR036071">
    <property type="entry name" value="AMMECR1_dom_sf"/>
</dbReference>
<comment type="caution">
    <text evidence="4">The sequence shown here is derived from an EMBL/GenBank/DDBJ whole genome shotgun (WGS) entry which is preliminary data.</text>
</comment>
<dbReference type="STRING" id="1797263.A2397_03395"/>
<dbReference type="Gene3D" id="3.30.700.20">
    <property type="entry name" value="Hypothetical protein ph0010, domain 1"/>
    <property type="match status" value="1"/>
</dbReference>
<reference evidence="4 5" key="1">
    <citation type="journal article" date="2016" name="Nat. Commun.">
        <title>Thousands of microbial genomes shed light on interconnected biogeochemical processes in an aquifer system.</title>
        <authorList>
            <person name="Anantharaman K."/>
            <person name="Brown C.T."/>
            <person name="Hug L.A."/>
            <person name="Sharon I."/>
            <person name="Castelle C.J."/>
            <person name="Probst A.J."/>
            <person name="Thomas B.C."/>
            <person name="Singh A."/>
            <person name="Wilkins M.J."/>
            <person name="Karaoz U."/>
            <person name="Brodie E.L."/>
            <person name="Williams K.H."/>
            <person name="Hubbard S.S."/>
            <person name="Banfield J.F."/>
        </authorList>
    </citation>
    <scope>NUCLEOTIDE SEQUENCE [LARGE SCALE GENOMIC DNA]</scope>
</reference>
<dbReference type="PROSITE" id="PS51112">
    <property type="entry name" value="AMMECR1"/>
    <property type="match status" value="1"/>
</dbReference>
<dbReference type="PANTHER" id="PTHR11060">
    <property type="entry name" value="PROTEIN MEMO1"/>
    <property type="match status" value="1"/>
</dbReference>
<dbReference type="NCBIfam" id="TIGR04335">
    <property type="entry name" value="AmmeMemoSam_A"/>
    <property type="match status" value="1"/>
</dbReference>
<dbReference type="PANTHER" id="PTHR11060:SF0">
    <property type="entry name" value="PROTEIN MEMO1"/>
    <property type="match status" value="1"/>
</dbReference>
<comment type="similarity">
    <text evidence="1">Belongs to the MEMO1 family.</text>
</comment>
<proteinExistence type="inferred from homology"/>
<dbReference type="Gene3D" id="3.30.1490.150">
    <property type="entry name" value="Hypothetical protein ph0010, domain 2"/>
    <property type="match status" value="1"/>
</dbReference>
<evidence type="ECO:0000313" key="5">
    <source>
        <dbReference type="Proteomes" id="UP000176424"/>
    </source>
</evidence>
<accession>A0A1F4ZW90</accession>
<sequence>MFRLKSPAVMILPAILIVFAVMVWLMIKNAEAPTPAQIKKMAAAGTFYPADAQTLNQNLEKYLNEAEKVALTNPLRILVAPHAGIIYSGRTAAAAYKLLMESKIEKIILVGPSHYFQFAQAAMIAGGSWETPLGNLEIDGELAKKILDPEEKIIEDASVFEKEHSLETQTIFLKKILPNVKIVPILLSVPSEELISALAYKIALNMNEKTLLVISTDLSHYPNYETANKVDLATIEGFLSGDKNRFEQTTAQTTSAKNPGVETLACGYEPLRVALKVAQLLKLDPPKLLKYENSGDVTGDKNRVVGYGAIAIEGTSIKFVTPILSDQAKKEALLIAKQTLRDFVQYKRLPGEIKVTSSELADPLGAFITLRNAGDLRGCIGEFSPAKPLYKVIQEKTVAAASADPRFNPVRADELDKLALEISVMTPRQRIYDWKQINPETDGVVVINKNKSGTYLPQVAKETGWKLEELLTHLCREKAGLADNCYLDKATEIYTYQAQVFE</sequence>
<dbReference type="NCBIfam" id="TIGR04336">
    <property type="entry name" value="AmmeMemoSam_B"/>
    <property type="match status" value="1"/>
</dbReference>
<name>A0A1F4ZW90_9BACT</name>
<evidence type="ECO:0000256" key="2">
    <source>
        <dbReference type="SAM" id="Phobius"/>
    </source>
</evidence>
<feature type="transmembrane region" description="Helical" evidence="2">
    <location>
        <begin position="7"/>
        <end position="27"/>
    </location>
</feature>
<dbReference type="InterPro" id="IPR002737">
    <property type="entry name" value="MEMO1_fam"/>
</dbReference>
<dbReference type="Pfam" id="PF01875">
    <property type="entry name" value="Memo"/>
    <property type="match status" value="1"/>
</dbReference>
<keyword evidence="2" id="KW-0472">Membrane</keyword>
<dbReference type="InterPro" id="IPR027623">
    <property type="entry name" value="AmmeMemoSam_A"/>
</dbReference>
<protein>
    <recommendedName>
        <fullName evidence="3">AMMECR1 domain-containing protein</fullName>
    </recommendedName>
</protein>
<feature type="domain" description="AMMECR1" evidence="3">
    <location>
        <begin position="327"/>
        <end position="502"/>
    </location>
</feature>
<keyword evidence="2" id="KW-0812">Transmembrane</keyword>
<dbReference type="InterPro" id="IPR023473">
    <property type="entry name" value="AMMECR1"/>
</dbReference>
<dbReference type="InterPro" id="IPR027485">
    <property type="entry name" value="AMMECR1_N"/>
</dbReference>
<dbReference type="NCBIfam" id="TIGR00296">
    <property type="entry name" value="TIGR00296 family protein"/>
    <property type="match status" value="1"/>
</dbReference>
<dbReference type="AlphaFoldDB" id="A0A1F4ZW90"/>
<evidence type="ECO:0000259" key="3">
    <source>
        <dbReference type="PROSITE" id="PS51112"/>
    </source>
</evidence>
<evidence type="ECO:0000256" key="1">
    <source>
        <dbReference type="ARBA" id="ARBA00006315"/>
    </source>
</evidence>
<evidence type="ECO:0000313" key="4">
    <source>
        <dbReference type="EMBL" id="OGD09727.1"/>
    </source>
</evidence>
<dbReference type="CDD" id="cd07361">
    <property type="entry name" value="MEMO_like"/>
    <property type="match status" value="1"/>
</dbReference>
<gene>
    <name evidence="4" type="ORF">A2397_03395</name>
</gene>
<dbReference type="EMBL" id="MEXR01000025">
    <property type="protein sequence ID" value="OGD09727.1"/>
    <property type="molecule type" value="Genomic_DNA"/>
</dbReference>